<dbReference type="AlphaFoldDB" id="A0A653BQ05"/>
<keyword evidence="3" id="KW-1185">Reference proteome</keyword>
<feature type="region of interest" description="Disordered" evidence="1">
    <location>
        <begin position="67"/>
        <end position="98"/>
    </location>
</feature>
<evidence type="ECO:0000256" key="1">
    <source>
        <dbReference type="SAM" id="MobiDB-lite"/>
    </source>
</evidence>
<reference evidence="2 3" key="1">
    <citation type="submission" date="2019-01" db="EMBL/GenBank/DDBJ databases">
        <authorList>
            <person name="Sayadi A."/>
        </authorList>
    </citation>
    <scope>NUCLEOTIDE SEQUENCE [LARGE SCALE GENOMIC DNA]</scope>
</reference>
<gene>
    <name evidence="2" type="ORF">CALMAC_LOCUS2843</name>
</gene>
<protein>
    <submittedName>
        <fullName evidence="2">Uncharacterized protein</fullName>
    </submittedName>
</protein>
<organism evidence="2 3">
    <name type="scientific">Callosobruchus maculatus</name>
    <name type="common">Southern cowpea weevil</name>
    <name type="synonym">Pulse bruchid</name>
    <dbReference type="NCBI Taxonomy" id="64391"/>
    <lineage>
        <taxon>Eukaryota</taxon>
        <taxon>Metazoa</taxon>
        <taxon>Ecdysozoa</taxon>
        <taxon>Arthropoda</taxon>
        <taxon>Hexapoda</taxon>
        <taxon>Insecta</taxon>
        <taxon>Pterygota</taxon>
        <taxon>Neoptera</taxon>
        <taxon>Endopterygota</taxon>
        <taxon>Coleoptera</taxon>
        <taxon>Polyphaga</taxon>
        <taxon>Cucujiformia</taxon>
        <taxon>Chrysomeloidea</taxon>
        <taxon>Chrysomelidae</taxon>
        <taxon>Bruchinae</taxon>
        <taxon>Bruchini</taxon>
        <taxon>Callosobruchus</taxon>
    </lineage>
</organism>
<feature type="non-terminal residue" evidence="2">
    <location>
        <position position="180"/>
    </location>
</feature>
<feature type="compositionally biased region" description="Low complexity" evidence="1">
    <location>
        <begin position="89"/>
        <end position="98"/>
    </location>
</feature>
<sequence>ELVTPAARCRELSNCVSDACHIHGGPCEHGKDAKKCDCTYCEVFGSNVTSHVHKNNELRDRLRIRLHQRREKRTKDTNKHAPSQDEKSANNPSAAINSAKLKTVISKVEERVPLPSSPTNIPPAPIVKSSDTAFITSVPSEKDDIHGLVNYIEGNSALNKMELAQKKAAKKLRQRQKKVR</sequence>
<dbReference type="EMBL" id="CAACVG010003643">
    <property type="protein sequence ID" value="VEN37662.1"/>
    <property type="molecule type" value="Genomic_DNA"/>
</dbReference>
<feature type="compositionally biased region" description="Basic and acidic residues" evidence="1">
    <location>
        <begin position="73"/>
        <end position="88"/>
    </location>
</feature>
<evidence type="ECO:0000313" key="3">
    <source>
        <dbReference type="Proteomes" id="UP000410492"/>
    </source>
</evidence>
<dbReference type="OrthoDB" id="10044608at2759"/>
<name>A0A653BQ05_CALMS</name>
<proteinExistence type="predicted"/>
<dbReference type="PANTHER" id="PTHR15109:SF4">
    <property type="entry name" value="FAM193 C-TERMINAL DOMAIN-CONTAINING PROTEIN"/>
    <property type="match status" value="1"/>
</dbReference>
<dbReference type="InterPro" id="IPR029717">
    <property type="entry name" value="FAM193"/>
</dbReference>
<accession>A0A653BQ05</accession>
<dbReference type="Proteomes" id="UP000410492">
    <property type="component" value="Unassembled WGS sequence"/>
</dbReference>
<evidence type="ECO:0000313" key="2">
    <source>
        <dbReference type="EMBL" id="VEN37662.1"/>
    </source>
</evidence>
<feature type="non-terminal residue" evidence="2">
    <location>
        <position position="1"/>
    </location>
</feature>
<dbReference type="PANTHER" id="PTHR15109">
    <property type="entry name" value="AGAP004327-PA"/>
    <property type="match status" value="1"/>
</dbReference>